<comment type="caution">
    <text evidence="1">The sequence shown here is derived from an EMBL/GenBank/DDBJ whole genome shotgun (WGS) entry which is preliminary data.</text>
</comment>
<accession>A0A0F9QKC1</accession>
<evidence type="ECO:0000313" key="1">
    <source>
        <dbReference type="EMBL" id="KKN42889.1"/>
    </source>
</evidence>
<dbReference type="AlphaFoldDB" id="A0A0F9QKC1"/>
<sequence length="338" mass="37790">MTIPNKSSKYVWQYQAVVGTSILTANNSVSFEFGEYNEETGKWNSPFVENESIPSWVYSSRTPTLTDIESIYPNFSHVFNPVTAQCYAWMHGKPVQNDPSVDISSLEADMTYPLTVRFQEDGGTRPNNAQAVDCYCVGITSKAERGKSFLVECQFAFGALEDISDNVNLVVAPLKPGNLMSAPYNGNPILTWDIGGDNNIIPGVWKADWSEERESEKVSSDGGDVQTTYIYKLQPVKIILSAVFQTLDPSVEGMWRDYMDRKVTTNMTIRVKKNNNTNFILATFTNCRIASVKKSGDKNEGHYGVMCALKAEKVVYTNDWYTEGGTAETFSTHWKANI</sequence>
<gene>
    <name evidence="1" type="ORF">LCGC14_0708630</name>
</gene>
<name>A0A0F9QKC1_9ZZZZ</name>
<organism evidence="1">
    <name type="scientific">marine sediment metagenome</name>
    <dbReference type="NCBI Taxonomy" id="412755"/>
    <lineage>
        <taxon>unclassified sequences</taxon>
        <taxon>metagenomes</taxon>
        <taxon>ecological metagenomes</taxon>
    </lineage>
</organism>
<reference evidence="1" key="1">
    <citation type="journal article" date="2015" name="Nature">
        <title>Complex archaea that bridge the gap between prokaryotes and eukaryotes.</title>
        <authorList>
            <person name="Spang A."/>
            <person name="Saw J.H."/>
            <person name="Jorgensen S.L."/>
            <person name="Zaremba-Niedzwiedzka K."/>
            <person name="Martijn J."/>
            <person name="Lind A.E."/>
            <person name="van Eijk R."/>
            <person name="Schleper C."/>
            <person name="Guy L."/>
            <person name="Ettema T.J."/>
        </authorList>
    </citation>
    <scope>NUCLEOTIDE SEQUENCE</scope>
</reference>
<proteinExistence type="predicted"/>
<dbReference type="EMBL" id="LAZR01001550">
    <property type="protein sequence ID" value="KKN42889.1"/>
    <property type="molecule type" value="Genomic_DNA"/>
</dbReference>
<protein>
    <submittedName>
        <fullName evidence="1">Uncharacterized protein</fullName>
    </submittedName>
</protein>